<keyword evidence="2" id="KW-1185">Reference proteome</keyword>
<evidence type="ECO:0000313" key="2">
    <source>
        <dbReference type="Proteomes" id="UP000648182"/>
    </source>
</evidence>
<organism evidence="1 2">
    <name type="scientific">Bacillus norwichensis</name>
    <dbReference type="NCBI Taxonomy" id="2762217"/>
    <lineage>
        <taxon>Bacteria</taxon>
        <taxon>Bacillati</taxon>
        <taxon>Bacillota</taxon>
        <taxon>Bacilli</taxon>
        <taxon>Bacillales</taxon>
        <taxon>Bacillaceae</taxon>
        <taxon>Bacillus</taxon>
    </lineage>
</organism>
<sequence length="86" mass="10026">MKLFIDRKSVKLIGWSTPWLKPAAKESRVAAVKEIRFTHELLLLELQSESRTSSKAKRQFAITYTTRCIPYAKRNQSKLLTDFLLK</sequence>
<dbReference type="RefSeq" id="WP_191812159.1">
    <property type="nucleotide sequence ID" value="NZ_JACSPV010000012.1"/>
</dbReference>
<name>A0ABR8VKN3_9BACI</name>
<evidence type="ECO:0000313" key="1">
    <source>
        <dbReference type="EMBL" id="MBD8005322.1"/>
    </source>
</evidence>
<comment type="caution">
    <text evidence="1">The sequence shown here is derived from an EMBL/GenBank/DDBJ whole genome shotgun (WGS) entry which is preliminary data.</text>
</comment>
<gene>
    <name evidence="1" type="ORF">H9631_09530</name>
</gene>
<protein>
    <submittedName>
        <fullName evidence="1">Uncharacterized protein</fullName>
    </submittedName>
</protein>
<accession>A0ABR8VKN3</accession>
<reference evidence="1 2" key="1">
    <citation type="submission" date="2020-08" db="EMBL/GenBank/DDBJ databases">
        <title>A Genomic Blueprint of the Chicken Gut Microbiome.</title>
        <authorList>
            <person name="Gilroy R."/>
            <person name="Ravi A."/>
            <person name="Getino M."/>
            <person name="Pursley I."/>
            <person name="Horton D.L."/>
            <person name="Alikhan N.-F."/>
            <person name="Baker D."/>
            <person name="Gharbi K."/>
            <person name="Hall N."/>
            <person name="Watson M."/>
            <person name="Adriaenssens E.M."/>
            <person name="Foster-Nyarko E."/>
            <person name="Jarju S."/>
            <person name="Secka A."/>
            <person name="Antonio M."/>
            <person name="Oren A."/>
            <person name="Chaudhuri R."/>
            <person name="La Ragione R.M."/>
            <person name="Hildebrand F."/>
            <person name="Pallen M.J."/>
        </authorList>
    </citation>
    <scope>NUCLEOTIDE SEQUENCE [LARGE SCALE GENOMIC DNA]</scope>
    <source>
        <strain evidence="1 2">Sa1BUA2</strain>
    </source>
</reference>
<dbReference type="EMBL" id="JACSPV010000012">
    <property type="protein sequence ID" value="MBD8005322.1"/>
    <property type="molecule type" value="Genomic_DNA"/>
</dbReference>
<proteinExistence type="predicted"/>
<dbReference type="Proteomes" id="UP000648182">
    <property type="component" value="Unassembled WGS sequence"/>
</dbReference>